<organism evidence="1 2">
    <name type="scientific">Eumeta variegata</name>
    <name type="common">Bagworm moth</name>
    <name type="synonym">Eumeta japonica</name>
    <dbReference type="NCBI Taxonomy" id="151549"/>
    <lineage>
        <taxon>Eukaryota</taxon>
        <taxon>Metazoa</taxon>
        <taxon>Ecdysozoa</taxon>
        <taxon>Arthropoda</taxon>
        <taxon>Hexapoda</taxon>
        <taxon>Insecta</taxon>
        <taxon>Pterygota</taxon>
        <taxon>Neoptera</taxon>
        <taxon>Endopterygota</taxon>
        <taxon>Lepidoptera</taxon>
        <taxon>Glossata</taxon>
        <taxon>Ditrysia</taxon>
        <taxon>Tineoidea</taxon>
        <taxon>Psychidae</taxon>
        <taxon>Oiketicinae</taxon>
        <taxon>Eumeta</taxon>
    </lineage>
</organism>
<dbReference type="AlphaFoldDB" id="A0A4C1VDT4"/>
<keyword evidence="2" id="KW-1185">Reference proteome</keyword>
<comment type="caution">
    <text evidence="1">The sequence shown here is derived from an EMBL/GenBank/DDBJ whole genome shotgun (WGS) entry which is preliminary data.</text>
</comment>
<gene>
    <name evidence="1" type="ORF">EVAR_20639_1</name>
</gene>
<dbReference type="Proteomes" id="UP000299102">
    <property type="component" value="Unassembled WGS sequence"/>
</dbReference>
<sequence length="114" mass="12759">MLSAGRKRRAAQRSGIPRVTKYGPPGCVKVKHPFVFTARFQLRLFGKLLCKYFTSLAVLVVNLKPPFKARVGRARRNTSCYEPAIVTGTVEECAGVPTRELGTRAMKTSWIFSR</sequence>
<evidence type="ECO:0000313" key="2">
    <source>
        <dbReference type="Proteomes" id="UP000299102"/>
    </source>
</evidence>
<accession>A0A4C1VDT4</accession>
<reference evidence="1 2" key="1">
    <citation type="journal article" date="2019" name="Commun. Biol.">
        <title>The bagworm genome reveals a unique fibroin gene that provides high tensile strength.</title>
        <authorList>
            <person name="Kono N."/>
            <person name="Nakamura H."/>
            <person name="Ohtoshi R."/>
            <person name="Tomita M."/>
            <person name="Numata K."/>
            <person name="Arakawa K."/>
        </authorList>
    </citation>
    <scope>NUCLEOTIDE SEQUENCE [LARGE SCALE GENOMIC DNA]</scope>
</reference>
<protein>
    <submittedName>
        <fullName evidence="1">Uncharacterized protein</fullName>
    </submittedName>
</protein>
<name>A0A4C1VDT4_EUMVA</name>
<evidence type="ECO:0000313" key="1">
    <source>
        <dbReference type="EMBL" id="GBP35785.1"/>
    </source>
</evidence>
<proteinExistence type="predicted"/>
<dbReference type="EMBL" id="BGZK01000309">
    <property type="protein sequence ID" value="GBP35785.1"/>
    <property type="molecule type" value="Genomic_DNA"/>
</dbReference>